<comment type="caution">
    <text evidence="2">The sequence shown here is derived from an EMBL/GenBank/DDBJ whole genome shotgun (WGS) entry which is preliminary data.</text>
</comment>
<reference evidence="2 3" key="1">
    <citation type="submission" date="2018-10" db="EMBL/GenBank/DDBJ databases">
        <title>Phylogenomics of Brevibacillus.</title>
        <authorList>
            <person name="Dunlap C."/>
        </authorList>
    </citation>
    <scope>NUCLEOTIDE SEQUENCE [LARGE SCALE GENOMIC DNA]</scope>
    <source>
        <strain evidence="2 3">JCM 15716</strain>
    </source>
</reference>
<proteinExistence type="predicted"/>
<dbReference type="Gene3D" id="3.90.640.20">
    <property type="entry name" value="Heat-shock cognate protein, ATPase"/>
    <property type="match status" value="1"/>
</dbReference>
<sequence length="713" mass="81584">MWDEQKLLEVVRKHLPPTAEICREDDWARRVCVRLEDVDGDGMQEIVGTYHLEGNTYIMGLKVDESGWQLVANLIGSHRYPHDFHRGGAPYYWYYLAEAQLKANMPQQAVKSIESGWRLKEAGPSRESWLELLQQVRIELVRQTVNLFPASVKTDRGTKWGYINDKGQLVIDPRYDYADDFQENGLAIVTLLDKNGLIDKDNKYVIVPKYDTITRFSQDRAAVVDAAGFHVINDKGEILTDKPYSFIGMYQEGRALFSQVDPQGTSHYGYLDREGKEVIPATYQSGTDFHEGRAVVQARPNEFILIGRNGERLHTFSYANVGQSGDGLLAFQETENGPYGYVDENGNVVIPPRYLTAQPFEKGRAIVNAAKDFAENNQYGLIDKKGTFLIPGEYNDIHSLKENRVAVGKARDPQRPYLGSKFAIADTDGKIFTDFLYNEVMEYQDGKASANDDRHTFFINRGGQIDRFFPMLEGSGTLTQENDLVKALINQRVSYYTRTGNPVWRQNTVIPLTDQYRVREELFNPNKDYIVYYPRVEGMANKDAQNKINDRLKDMSQVKPIPANEQLDYSYSGDFSVEFFRKQLLEMLLVGYNFPFGAAHGMPTQTYAHIDLVKGRMYQLKDLFKPNSNYVKVLSEIVGNLIKNDPQYSYVFPGSYKGIKPDQPFYVKQDALYLYFAPYEIGPYAAGFPTFRIPFAQIMDIIDTEGDFWQSFH</sequence>
<evidence type="ECO:0000313" key="2">
    <source>
        <dbReference type="EMBL" id="RNB79647.1"/>
    </source>
</evidence>
<feature type="domain" description="DUF3298" evidence="1">
    <location>
        <begin position="621"/>
        <end position="695"/>
    </location>
</feature>
<dbReference type="AlphaFoldDB" id="A0A3M8CWN0"/>
<dbReference type="Pfam" id="PF11738">
    <property type="entry name" value="DUF3298"/>
    <property type="match status" value="1"/>
</dbReference>
<organism evidence="2 3">
    <name type="scientific">Brevibacillus fluminis</name>
    <dbReference type="NCBI Taxonomy" id="511487"/>
    <lineage>
        <taxon>Bacteria</taxon>
        <taxon>Bacillati</taxon>
        <taxon>Bacillota</taxon>
        <taxon>Bacilli</taxon>
        <taxon>Bacillales</taxon>
        <taxon>Paenibacillaceae</taxon>
        <taxon>Brevibacillus</taxon>
    </lineage>
</organism>
<dbReference type="InterPro" id="IPR037126">
    <property type="entry name" value="PdaC/RsiV-like_sf"/>
</dbReference>
<evidence type="ECO:0000313" key="3">
    <source>
        <dbReference type="Proteomes" id="UP000271031"/>
    </source>
</evidence>
<protein>
    <submittedName>
        <fullName evidence="2">DUF3298 domain-containing protein</fullName>
    </submittedName>
</protein>
<dbReference type="Pfam" id="PF14903">
    <property type="entry name" value="WG_beta_rep"/>
    <property type="match status" value="5"/>
</dbReference>
<keyword evidence="3" id="KW-1185">Reference proteome</keyword>
<dbReference type="Proteomes" id="UP000271031">
    <property type="component" value="Unassembled WGS sequence"/>
</dbReference>
<name>A0A3M8CWN0_9BACL</name>
<dbReference type="InterPro" id="IPR032774">
    <property type="entry name" value="WG_beta_rep"/>
</dbReference>
<dbReference type="InterPro" id="IPR021729">
    <property type="entry name" value="DUF3298"/>
</dbReference>
<dbReference type="PANTHER" id="PTHR37841:SF1">
    <property type="entry name" value="DUF3298 DOMAIN-CONTAINING PROTEIN"/>
    <property type="match status" value="1"/>
</dbReference>
<dbReference type="EMBL" id="RHHQ01000028">
    <property type="protein sequence ID" value="RNB79647.1"/>
    <property type="molecule type" value="Genomic_DNA"/>
</dbReference>
<dbReference type="OrthoDB" id="5637at2"/>
<gene>
    <name evidence="2" type="ORF">EDM56_29150</name>
</gene>
<accession>A0A3M8CWN0</accession>
<dbReference type="RefSeq" id="WP_122921497.1">
    <property type="nucleotide sequence ID" value="NZ_RHHQ01000028.1"/>
</dbReference>
<dbReference type="Gene3D" id="3.30.565.40">
    <property type="entry name" value="Fervidobacterium nodosum Rt17-B1 like"/>
    <property type="match status" value="1"/>
</dbReference>
<evidence type="ECO:0000259" key="1">
    <source>
        <dbReference type="Pfam" id="PF11738"/>
    </source>
</evidence>
<dbReference type="PANTHER" id="PTHR37841">
    <property type="entry name" value="GLR2918 PROTEIN"/>
    <property type="match status" value="1"/>
</dbReference>